<dbReference type="Gene3D" id="2.102.10.10">
    <property type="entry name" value="Rieske [2Fe-2S] iron-sulphur domain"/>
    <property type="match status" value="1"/>
</dbReference>
<evidence type="ECO:0000313" key="2">
    <source>
        <dbReference type="Proteomes" id="UP000235387"/>
    </source>
</evidence>
<reference evidence="2" key="1">
    <citation type="submission" date="2016-07" db="EMBL/GenBank/DDBJ databases">
        <title>Nontailed viruses are major unrecognized killers of bacteria in the ocean.</title>
        <authorList>
            <person name="Kauffman K."/>
            <person name="Hussain F."/>
            <person name="Yang J."/>
            <person name="Arevalo P."/>
            <person name="Brown J."/>
            <person name="Cutler M."/>
            <person name="Kelly L."/>
            <person name="Polz M.F."/>
        </authorList>
    </citation>
    <scope>NUCLEOTIDE SEQUENCE [LARGE SCALE GENOMIC DNA]</scope>
    <source>
        <strain evidence="2">10N.261.45.A10</strain>
    </source>
</reference>
<proteinExistence type="predicted"/>
<organism evidence="1 2">
    <name type="scientific">Enterovibrio norvegicus</name>
    <dbReference type="NCBI Taxonomy" id="188144"/>
    <lineage>
        <taxon>Bacteria</taxon>
        <taxon>Pseudomonadati</taxon>
        <taxon>Pseudomonadota</taxon>
        <taxon>Gammaproteobacteria</taxon>
        <taxon>Vibrionales</taxon>
        <taxon>Vibrionaceae</taxon>
        <taxon>Enterovibrio</taxon>
    </lineage>
</organism>
<evidence type="ECO:0000313" key="1">
    <source>
        <dbReference type="EMBL" id="PMN88454.1"/>
    </source>
</evidence>
<name>A0A2N7L502_9GAMM</name>
<dbReference type="EMBL" id="MDAL01000056">
    <property type="protein sequence ID" value="PMN88454.1"/>
    <property type="molecule type" value="Genomic_DNA"/>
</dbReference>
<dbReference type="RefSeq" id="WP_102392053.1">
    <property type="nucleotide sequence ID" value="NZ_MDAL01000056.1"/>
</dbReference>
<accession>A0A2N7L502</accession>
<sequence>MVRRVLKWVTLCLILVAAIAISTPFVLSLGPSYEKRSAQYWLYNSPLEIDVSGLPIGKLKIVEWQGVPIGIYRRTTQQINAASLFHQYVVPDEKTTDLPEWWGKWAIEKEDRYVHSDVRSAQAEFFVFNMVSPTTGCVVQLVLSEQAKKMKLPRNWKIGFVDPCTNVFFDGSGRVFKGQGVLSHLQVPPHRYTKESGGVTLQPNGYQGSN</sequence>
<dbReference type="GO" id="GO:0051537">
    <property type="term" value="F:2 iron, 2 sulfur cluster binding"/>
    <property type="evidence" value="ECO:0007669"/>
    <property type="project" value="InterPro"/>
</dbReference>
<dbReference type="InterPro" id="IPR036922">
    <property type="entry name" value="Rieske_2Fe-2S_sf"/>
</dbReference>
<dbReference type="AlphaFoldDB" id="A0A2N7L502"/>
<protein>
    <recommendedName>
        <fullName evidence="3">Ubiquinol-cytochrome c reductase iron-sulfur subunit</fullName>
    </recommendedName>
</protein>
<gene>
    <name evidence="1" type="ORF">BCT23_24055</name>
</gene>
<dbReference type="Proteomes" id="UP000235387">
    <property type="component" value="Unassembled WGS sequence"/>
</dbReference>
<evidence type="ECO:0008006" key="3">
    <source>
        <dbReference type="Google" id="ProtNLM"/>
    </source>
</evidence>
<comment type="caution">
    <text evidence="1">The sequence shown here is derived from an EMBL/GenBank/DDBJ whole genome shotgun (WGS) entry which is preliminary data.</text>
</comment>